<dbReference type="InterPro" id="IPR024524">
    <property type="entry name" value="DUF3800"/>
</dbReference>
<sequence>MRKGFLIFCDESVKKDRHYSNFYGGALIFKEDYEYVKNRLNQTLSELEFEDSELKWSNINTHRVESYKKIISAFFSLIREGKIKVRIMFTDNRNVPVELTSDHKRKSYHLLYYQFIKHAFGFSHLDSDYPIDLELFFDILPQTKKSNIDFKKYIYGIQFLPELIDSNLFIKKDSIYEVDSKKHLILQCVDVVLGSIAFRLNDHHLDKPDGERRRGKRTLAKEKVYKHINQNIRSIKPNFNIGVSTSFQDQLDKFTDQYRHWIFVPKKSENIGGSKKRKRS</sequence>
<comment type="caution">
    <text evidence="1">The sequence shown here is derived from an EMBL/GenBank/DDBJ whole genome shotgun (WGS) entry which is preliminary data.</text>
</comment>
<protein>
    <recommendedName>
        <fullName evidence="3">DUF3800 domain-containing protein</fullName>
    </recommendedName>
</protein>
<reference evidence="1 2" key="1">
    <citation type="submission" date="2016-01" db="EMBL/GenBank/DDBJ databases">
        <title>Genome sequencing of Roseivirga spongicola UST030701-084.</title>
        <authorList>
            <person name="Selvaratnam C."/>
            <person name="Thevarajoo S."/>
            <person name="Goh K.M."/>
            <person name="Ee R."/>
            <person name="Chan K.-G."/>
            <person name="Chong C.S."/>
        </authorList>
    </citation>
    <scope>NUCLEOTIDE SEQUENCE [LARGE SCALE GENOMIC DNA]</scope>
    <source>
        <strain evidence="1 2">UST030701-084</strain>
    </source>
</reference>
<dbReference type="STRING" id="333140.AWW68_06435"/>
<dbReference type="OrthoDB" id="248333at2"/>
<dbReference type="Proteomes" id="UP000075606">
    <property type="component" value="Unassembled WGS sequence"/>
</dbReference>
<dbReference type="EMBL" id="LRPC01000001">
    <property type="protein sequence ID" value="KYG78400.1"/>
    <property type="molecule type" value="Genomic_DNA"/>
</dbReference>
<dbReference type="RefSeq" id="WP_068218090.1">
    <property type="nucleotide sequence ID" value="NZ_CP139724.1"/>
</dbReference>
<organism evidence="1 2">
    <name type="scientific">Roseivirga spongicola</name>
    <dbReference type="NCBI Taxonomy" id="333140"/>
    <lineage>
        <taxon>Bacteria</taxon>
        <taxon>Pseudomonadati</taxon>
        <taxon>Bacteroidota</taxon>
        <taxon>Cytophagia</taxon>
        <taxon>Cytophagales</taxon>
        <taxon>Roseivirgaceae</taxon>
        <taxon>Roseivirga</taxon>
    </lineage>
</organism>
<evidence type="ECO:0000313" key="2">
    <source>
        <dbReference type="Proteomes" id="UP000075606"/>
    </source>
</evidence>
<accession>A0A150XI38</accession>
<name>A0A150XI38_9BACT</name>
<evidence type="ECO:0000313" key="1">
    <source>
        <dbReference type="EMBL" id="KYG78400.1"/>
    </source>
</evidence>
<dbReference type="Pfam" id="PF12686">
    <property type="entry name" value="DUF3800"/>
    <property type="match status" value="1"/>
</dbReference>
<keyword evidence="2" id="KW-1185">Reference proteome</keyword>
<proteinExistence type="predicted"/>
<dbReference type="AlphaFoldDB" id="A0A150XI38"/>
<evidence type="ECO:0008006" key="3">
    <source>
        <dbReference type="Google" id="ProtNLM"/>
    </source>
</evidence>
<gene>
    <name evidence="1" type="ORF">AWW68_06435</name>
</gene>